<protein>
    <submittedName>
        <fullName evidence="3">Uncharacterized protein</fullName>
    </submittedName>
</protein>
<dbReference type="EMBL" id="FWXN01000010">
    <property type="protein sequence ID" value="SMC81213.1"/>
    <property type="molecule type" value="Genomic_DNA"/>
</dbReference>
<evidence type="ECO:0000313" key="5">
    <source>
        <dbReference type="Proteomes" id="UP000593998"/>
    </source>
</evidence>
<evidence type="ECO:0000256" key="1">
    <source>
        <dbReference type="SAM" id="MobiDB-lite"/>
    </source>
</evidence>
<sequence>MAGGGYGRGAGIPLKDRVRVDQDAQVDSRPPAAPAGAEHPGRHCWVSVPVDAARPRPGLLLEWRRTGHLWEGRVVYVAQLRPGRWATVEEWIPSELLTTE</sequence>
<evidence type="ECO:0000313" key="2">
    <source>
        <dbReference type="EMBL" id="QOK21316.1"/>
    </source>
</evidence>
<organism evidence="3 4">
    <name type="scientific">Janibacter indicus</name>
    <dbReference type="NCBI Taxonomy" id="857417"/>
    <lineage>
        <taxon>Bacteria</taxon>
        <taxon>Bacillati</taxon>
        <taxon>Actinomycetota</taxon>
        <taxon>Actinomycetes</taxon>
        <taxon>Micrococcales</taxon>
        <taxon>Intrasporangiaceae</taxon>
        <taxon>Janibacter</taxon>
    </lineage>
</organism>
<dbReference type="Proteomes" id="UP000593998">
    <property type="component" value="Chromosome"/>
</dbReference>
<accession>A0A1W2C7T3</accession>
<reference evidence="3 4" key="1">
    <citation type="submission" date="2017-04" db="EMBL/GenBank/DDBJ databases">
        <authorList>
            <person name="Afonso C.L."/>
            <person name="Miller P.J."/>
            <person name="Scott M.A."/>
            <person name="Spackman E."/>
            <person name="Goraichik I."/>
            <person name="Dimitrov K.M."/>
            <person name="Suarez D.L."/>
            <person name="Swayne D.E."/>
        </authorList>
    </citation>
    <scope>NUCLEOTIDE SEQUENCE [LARGE SCALE GENOMIC DNA]</scope>
    <source>
        <strain evidence="3 4">CGMCC 1.12511</strain>
    </source>
</reference>
<reference evidence="2 5" key="2">
    <citation type="submission" date="2020-10" db="EMBL/GenBank/DDBJ databases">
        <title>Janibacter indicus TT2 genome sequence.</title>
        <authorList>
            <person name="Lee K."/>
            <person name="Ganzorig M."/>
        </authorList>
    </citation>
    <scope>NUCLEOTIDE SEQUENCE [LARGE SCALE GENOMIC DNA]</scope>
    <source>
        <strain evidence="2 5">TT2</strain>
    </source>
</reference>
<feature type="region of interest" description="Disordered" evidence="1">
    <location>
        <begin position="1"/>
        <end position="43"/>
    </location>
</feature>
<evidence type="ECO:0000313" key="3">
    <source>
        <dbReference type="EMBL" id="SMC81213.1"/>
    </source>
</evidence>
<dbReference type="Proteomes" id="UP000192634">
    <property type="component" value="Unassembled WGS sequence"/>
</dbReference>
<dbReference type="OrthoDB" id="5191973at2"/>
<name>A0A1W2C7T3_9MICO</name>
<evidence type="ECO:0000313" key="4">
    <source>
        <dbReference type="Proteomes" id="UP000192634"/>
    </source>
</evidence>
<gene>
    <name evidence="2" type="ORF">IGS73_08910</name>
    <name evidence="3" type="ORF">SAMN06296429_110106</name>
</gene>
<proteinExistence type="predicted"/>
<dbReference type="AlphaFoldDB" id="A0A1W2C7T3"/>
<dbReference type="EMBL" id="CP062789">
    <property type="protein sequence ID" value="QOK21316.1"/>
    <property type="molecule type" value="Genomic_DNA"/>
</dbReference>
<feature type="compositionally biased region" description="Low complexity" evidence="1">
    <location>
        <begin position="23"/>
        <end position="38"/>
    </location>
</feature>
<dbReference type="RefSeq" id="WP_084451988.1">
    <property type="nucleotide sequence ID" value="NZ_CP062789.1"/>
</dbReference>
<feature type="compositionally biased region" description="Gly residues" evidence="1">
    <location>
        <begin position="1"/>
        <end position="10"/>
    </location>
</feature>